<evidence type="ECO:0000313" key="2">
    <source>
        <dbReference type="Proteomes" id="UP000681075"/>
    </source>
</evidence>
<dbReference type="EMBL" id="BOPV01000001">
    <property type="protein sequence ID" value="GIL37826.1"/>
    <property type="molecule type" value="Genomic_DNA"/>
</dbReference>
<dbReference type="AlphaFoldDB" id="A0A8S8X9L1"/>
<dbReference type="Proteomes" id="UP000681075">
    <property type="component" value="Unassembled WGS sequence"/>
</dbReference>
<dbReference type="InterPro" id="IPR015223">
    <property type="entry name" value="MipZ"/>
</dbReference>
<evidence type="ECO:0000313" key="1">
    <source>
        <dbReference type="EMBL" id="GIL37826.1"/>
    </source>
</evidence>
<dbReference type="PANTHER" id="PTHR13696:SF96">
    <property type="entry name" value="COBQ_COBB_MIND_PARA NUCLEOTIDE BINDING DOMAIN-CONTAINING PROTEIN"/>
    <property type="match status" value="1"/>
</dbReference>
<gene>
    <name evidence="1" type="ORF">TMPK1_00630</name>
</gene>
<organism evidence="1 2">
    <name type="scientific">Roseiterribacter gracilis</name>
    <dbReference type="NCBI Taxonomy" id="2812848"/>
    <lineage>
        <taxon>Bacteria</taxon>
        <taxon>Pseudomonadati</taxon>
        <taxon>Pseudomonadota</taxon>
        <taxon>Alphaproteobacteria</taxon>
        <taxon>Rhodospirillales</taxon>
        <taxon>Roseiterribacteraceae</taxon>
        <taxon>Roseiterribacter</taxon>
    </lineage>
</organism>
<dbReference type="PANTHER" id="PTHR13696">
    <property type="entry name" value="P-LOOP CONTAINING NUCLEOSIDE TRIPHOSPHATE HYDROLASE"/>
    <property type="match status" value="1"/>
</dbReference>
<keyword evidence="2" id="KW-1185">Reference proteome</keyword>
<name>A0A8S8X9L1_9PROT</name>
<sequence length="279" mass="30277">MMGATRPRLIVFGNEKGGSGKSTAAVHVAVGLARAGKRVAALDLDARQGSLSRYLAGRDQSLPTPPTVAIQRSALPVVADADEEERRQLDAAIGRFGSYEFIVLDTPGSDSNLTRLAHARADVLVTPINDSFVDLDLLARIDPDTHNITGPSLYSEMVWEQRKRRALSDGQTIDWIVMRNRMGHVEGRNKRVIADILAALAKRIGFRLAPGFGERVIFRELFLKGLTLLDLGSDTGHSMTLSHVAARQEVRALIDAILAAPPPRSVLVRSPTAVAQPRP</sequence>
<protein>
    <submittedName>
        <fullName evidence="1">ATPase</fullName>
    </submittedName>
</protein>
<dbReference type="InterPro" id="IPR027417">
    <property type="entry name" value="P-loop_NTPase"/>
</dbReference>
<dbReference type="InterPro" id="IPR050678">
    <property type="entry name" value="DNA_Partitioning_ATPase"/>
</dbReference>
<dbReference type="Gene3D" id="3.40.50.300">
    <property type="entry name" value="P-loop containing nucleotide triphosphate hydrolases"/>
    <property type="match status" value="1"/>
</dbReference>
<dbReference type="CDD" id="cd02042">
    <property type="entry name" value="ParAB_family"/>
    <property type="match status" value="1"/>
</dbReference>
<accession>A0A8S8X9L1</accession>
<comment type="caution">
    <text evidence="1">The sequence shown here is derived from an EMBL/GenBank/DDBJ whole genome shotgun (WGS) entry which is preliminary data.</text>
</comment>
<dbReference type="Pfam" id="PF09140">
    <property type="entry name" value="MipZ"/>
    <property type="match status" value="1"/>
</dbReference>
<reference evidence="1" key="1">
    <citation type="submission" date="2021-02" db="EMBL/GenBank/DDBJ databases">
        <title>Genome sequence of Rhodospirillales sp. strain TMPK1 isolated from soil.</title>
        <authorList>
            <person name="Nakai R."/>
            <person name="Kusada H."/>
            <person name="Tamaki H."/>
        </authorList>
    </citation>
    <scope>NUCLEOTIDE SEQUENCE</scope>
    <source>
        <strain evidence="1">TMPK1</strain>
    </source>
</reference>
<dbReference type="SUPFAM" id="SSF52540">
    <property type="entry name" value="P-loop containing nucleoside triphosphate hydrolases"/>
    <property type="match status" value="1"/>
</dbReference>
<proteinExistence type="predicted"/>